<reference evidence="3 4" key="1">
    <citation type="journal article" date="2018" name="PLoS Genet.">
        <title>Population sequencing reveals clonal diversity and ancestral inbreeding in the grapevine cultivar Chardonnay.</title>
        <authorList>
            <person name="Roach M.J."/>
            <person name="Johnson D.L."/>
            <person name="Bohlmann J."/>
            <person name="van Vuuren H.J."/>
            <person name="Jones S.J."/>
            <person name="Pretorius I.S."/>
            <person name="Schmidt S.A."/>
            <person name="Borneman A.R."/>
        </authorList>
    </citation>
    <scope>NUCLEOTIDE SEQUENCE [LARGE SCALE GENOMIC DNA]</scope>
    <source>
        <strain evidence="4">cv. Chardonnay</strain>
        <tissue evidence="3">Leaf</tissue>
    </source>
</reference>
<evidence type="ECO:0000313" key="4">
    <source>
        <dbReference type="Proteomes" id="UP000288805"/>
    </source>
</evidence>
<evidence type="ECO:0000256" key="1">
    <source>
        <dbReference type="SAM" id="MobiDB-lite"/>
    </source>
</evidence>
<proteinExistence type="predicted"/>
<feature type="region of interest" description="Disordered" evidence="1">
    <location>
        <begin position="28"/>
        <end position="59"/>
    </location>
</feature>
<gene>
    <name evidence="3" type="ORF">CK203_004230</name>
</gene>
<accession>A0A438KAB2</accession>
<dbReference type="Proteomes" id="UP000288805">
    <property type="component" value="Unassembled WGS sequence"/>
</dbReference>
<sequence length="482" mass="54157">MTERKTIGSLDSCRELTTTLWMHRKCERARTVESEEASEPAGGENVRRAENRRKRKTRSFGVESKSFELEMEERGGKILITITESKKRVSSWVRMGLYSVGMFMEGQRGQGGWSAMVEALYQLDNSIDKKENQEEIRVRGRPCMEMAKGRSFADAVKGGWNKGSKIIRVEVGREELSRNLSRLEHCLIGSWSPSNATGKDLETLGWEMAKVWGLKGKMGMASLGKGRVLLEFEFAEEARRVILSVLRQWKVFKWTWSDGIQVRAVWRKGETRKEVWVRILGLPISLWVPSVLRRVGDACGGFLDVDSQTESLEELQWARILVRSDGETFPDILELGIEETTYSVTLWWEMMPSIRLGEGRKQGLWSRPRREVGGDEDTRASSRVEQLVGAGTEAQRQSEDGTGRLSQDVGYAVKRAQAQLGLLQGSGSKSRPLASGMCWAYGPKLPTVCEAPKGDQIGPGNQVVWGGLQAMVWVTLTRGNTF</sequence>
<comment type="caution">
    <text evidence="3">The sequence shown here is derived from an EMBL/GenBank/DDBJ whole genome shotgun (WGS) entry which is preliminary data.</text>
</comment>
<evidence type="ECO:0000259" key="2">
    <source>
        <dbReference type="Pfam" id="PF14111"/>
    </source>
</evidence>
<dbReference type="EMBL" id="QGNW01000012">
    <property type="protein sequence ID" value="RVX18128.1"/>
    <property type="molecule type" value="Genomic_DNA"/>
</dbReference>
<dbReference type="InterPro" id="IPR025558">
    <property type="entry name" value="DUF4283"/>
</dbReference>
<feature type="domain" description="DUF4283" evidence="2">
    <location>
        <begin position="181"/>
        <end position="244"/>
    </location>
</feature>
<name>A0A438KAB2_VITVI</name>
<protein>
    <recommendedName>
        <fullName evidence="2">DUF4283 domain-containing protein</fullName>
    </recommendedName>
</protein>
<dbReference type="PANTHER" id="PTHR34427:SF5">
    <property type="entry name" value="DUF4283 DOMAIN-CONTAINING PROTEIN"/>
    <property type="match status" value="1"/>
</dbReference>
<dbReference type="Pfam" id="PF14111">
    <property type="entry name" value="DUF4283"/>
    <property type="match status" value="1"/>
</dbReference>
<dbReference type="AlphaFoldDB" id="A0A438KAB2"/>
<organism evidence="3 4">
    <name type="scientific">Vitis vinifera</name>
    <name type="common">Grape</name>
    <dbReference type="NCBI Taxonomy" id="29760"/>
    <lineage>
        <taxon>Eukaryota</taxon>
        <taxon>Viridiplantae</taxon>
        <taxon>Streptophyta</taxon>
        <taxon>Embryophyta</taxon>
        <taxon>Tracheophyta</taxon>
        <taxon>Spermatophyta</taxon>
        <taxon>Magnoliopsida</taxon>
        <taxon>eudicotyledons</taxon>
        <taxon>Gunneridae</taxon>
        <taxon>Pentapetalae</taxon>
        <taxon>rosids</taxon>
        <taxon>Vitales</taxon>
        <taxon>Vitaceae</taxon>
        <taxon>Viteae</taxon>
        <taxon>Vitis</taxon>
    </lineage>
</organism>
<dbReference type="PANTHER" id="PTHR34427">
    <property type="entry name" value="DUF4283 DOMAIN PROTEIN"/>
    <property type="match status" value="1"/>
</dbReference>
<evidence type="ECO:0000313" key="3">
    <source>
        <dbReference type="EMBL" id="RVX18128.1"/>
    </source>
</evidence>